<feature type="transmembrane region" description="Helical" evidence="14">
    <location>
        <begin position="73"/>
        <end position="94"/>
    </location>
</feature>
<reference evidence="17" key="1">
    <citation type="submission" date="2023-07" db="EMBL/GenBank/DDBJ databases">
        <authorList>
            <person name="Colorado M.A."/>
            <person name="Villamil L.M."/>
            <person name="Melo J.F."/>
            <person name="Rodriguez J.A."/>
            <person name="Ruiz R.Y."/>
        </authorList>
    </citation>
    <scope>NUCLEOTIDE SEQUENCE [LARGE SCALE GENOMIC DNA]</scope>
    <source>
        <strain evidence="17">C33</strain>
    </source>
</reference>
<dbReference type="PANTHER" id="PTHR34220">
    <property type="entry name" value="SENSOR HISTIDINE KINASE YPDA"/>
    <property type="match status" value="1"/>
</dbReference>
<evidence type="ECO:0000256" key="9">
    <source>
        <dbReference type="ARBA" id="ARBA00022777"/>
    </source>
</evidence>
<evidence type="ECO:0000256" key="2">
    <source>
        <dbReference type="ARBA" id="ARBA00004651"/>
    </source>
</evidence>
<comment type="subcellular location">
    <subcellularLocation>
        <location evidence="2">Cell membrane</location>
        <topology evidence="2">Multi-pass membrane protein</topology>
    </subcellularLocation>
</comment>
<feature type="transmembrane region" description="Helical" evidence="14">
    <location>
        <begin position="6"/>
        <end position="23"/>
    </location>
</feature>
<evidence type="ECO:0000256" key="6">
    <source>
        <dbReference type="ARBA" id="ARBA00022679"/>
    </source>
</evidence>
<dbReference type="InterPro" id="IPR050640">
    <property type="entry name" value="Bact_2-comp_sensor_kinase"/>
</dbReference>
<dbReference type="Proteomes" id="UP001279681">
    <property type="component" value="Unassembled WGS sequence"/>
</dbReference>
<dbReference type="Pfam" id="PF07694">
    <property type="entry name" value="5TM-5TMR_LYT"/>
    <property type="match status" value="1"/>
</dbReference>
<evidence type="ECO:0000256" key="3">
    <source>
        <dbReference type="ARBA" id="ARBA00012438"/>
    </source>
</evidence>
<proteinExistence type="predicted"/>
<keyword evidence="5" id="KW-0597">Phosphoprotein</keyword>
<evidence type="ECO:0000256" key="14">
    <source>
        <dbReference type="SAM" id="Phobius"/>
    </source>
</evidence>
<keyword evidence="11 14" id="KW-1133">Transmembrane helix</keyword>
<evidence type="ECO:0000256" key="4">
    <source>
        <dbReference type="ARBA" id="ARBA00022475"/>
    </source>
</evidence>
<evidence type="ECO:0000259" key="15">
    <source>
        <dbReference type="SMART" id="SM00387"/>
    </source>
</evidence>
<dbReference type="PANTHER" id="PTHR34220:SF7">
    <property type="entry name" value="SENSOR HISTIDINE KINASE YPDA"/>
    <property type="match status" value="1"/>
</dbReference>
<keyword evidence="6" id="KW-0808">Transferase</keyword>
<comment type="caution">
    <text evidence="16">The sequence shown here is derived from an EMBL/GenBank/DDBJ whole genome shotgun (WGS) entry which is preliminary data.</text>
</comment>
<evidence type="ECO:0000256" key="1">
    <source>
        <dbReference type="ARBA" id="ARBA00000085"/>
    </source>
</evidence>
<dbReference type="EMBL" id="JAVIKH010000002">
    <property type="protein sequence ID" value="MDX8335445.1"/>
    <property type="molecule type" value="Genomic_DNA"/>
</dbReference>
<dbReference type="InterPro" id="IPR029016">
    <property type="entry name" value="GAF-like_dom_sf"/>
</dbReference>
<feature type="transmembrane region" description="Helical" evidence="14">
    <location>
        <begin position="106"/>
        <end position="127"/>
    </location>
</feature>
<dbReference type="InterPro" id="IPR003018">
    <property type="entry name" value="GAF"/>
</dbReference>
<dbReference type="InterPro" id="IPR010559">
    <property type="entry name" value="Sig_transdc_His_kin_internal"/>
</dbReference>
<keyword evidence="12" id="KW-0902">Two-component regulatory system</keyword>
<feature type="transmembrane region" description="Helical" evidence="14">
    <location>
        <begin position="139"/>
        <end position="157"/>
    </location>
</feature>
<feature type="transmembrane region" description="Helical" evidence="14">
    <location>
        <begin position="43"/>
        <end position="61"/>
    </location>
</feature>
<protein>
    <recommendedName>
        <fullName evidence="3">histidine kinase</fullName>
        <ecNumber evidence="3">2.7.13.3</ecNumber>
    </recommendedName>
</protein>
<dbReference type="SUPFAM" id="SSF55781">
    <property type="entry name" value="GAF domain-like"/>
    <property type="match status" value="1"/>
</dbReference>
<gene>
    <name evidence="16" type="ORF">RFV38_02855</name>
</gene>
<keyword evidence="16" id="KW-0675">Receptor</keyword>
<evidence type="ECO:0000256" key="8">
    <source>
        <dbReference type="ARBA" id="ARBA00022741"/>
    </source>
</evidence>
<name>A0ABU4W7C1_9FUSO</name>
<feature type="transmembrane region" description="Helical" evidence="14">
    <location>
        <begin position="169"/>
        <end position="188"/>
    </location>
</feature>
<dbReference type="Gene3D" id="3.30.565.10">
    <property type="entry name" value="Histidine kinase-like ATPase, C-terminal domain"/>
    <property type="match status" value="1"/>
</dbReference>
<dbReference type="RefSeq" id="WP_320312846.1">
    <property type="nucleotide sequence ID" value="NZ_JAVIKH010000002.1"/>
</dbReference>
<dbReference type="InterPro" id="IPR036890">
    <property type="entry name" value="HATPase_C_sf"/>
</dbReference>
<evidence type="ECO:0000256" key="11">
    <source>
        <dbReference type="ARBA" id="ARBA00022989"/>
    </source>
</evidence>
<keyword evidence="13 14" id="KW-0472">Membrane</keyword>
<evidence type="ECO:0000313" key="17">
    <source>
        <dbReference type="Proteomes" id="UP001279681"/>
    </source>
</evidence>
<accession>A0ABU4W7C1</accession>
<keyword evidence="17" id="KW-1185">Reference proteome</keyword>
<dbReference type="Gene3D" id="3.30.450.40">
    <property type="match status" value="1"/>
</dbReference>
<organism evidence="16 17">
    <name type="scientific">Candidatus Cetobacterium colombiensis</name>
    <dbReference type="NCBI Taxonomy" id="3073100"/>
    <lineage>
        <taxon>Bacteria</taxon>
        <taxon>Fusobacteriati</taxon>
        <taxon>Fusobacteriota</taxon>
        <taxon>Fusobacteriia</taxon>
        <taxon>Fusobacteriales</taxon>
        <taxon>Fusobacteriaceae</taxon>
        <taxon>Cetobacterium</taxon>
    </lineage>
</organism>
<evidence type="ECO:0000313" key="16">
    <source>
        <dbReference type="EMBL" id="MDX8335445.1"/>
    </source>
</evidence>
<evidence type="ECO:0000256" key="12">
    <source>
        <dbReference type="ARBA" id="ARBA00023012"/>
    </source>
</evidence>
<dbReference type="InterPro" id="IPR003594">
    <property type="entry name" value="HATPase_dom"/>
</dbReference>
<evidence type="ECO:0000256" key="5">
    <source>
        <dbReference type="ARBA" id="ARBA00022553"/>
    </source>
</evidence>
<keyword evidence="10" id="KW-0067">ATP-binding</keyword>
<dbReference type="EC" id="2.7.13.3" evidence="3"/>
<keyword evidence="8" id="KW-0547">Nucleotide-binding</keyword>
<comment type="catalytic activity">
    <reaction evidence="1">
        <text>ATP + protein L-histidine = ADP + protein N-phospho-L-histidine.</text>
        <dbReference type="EC" id="2.7.13.3"/>
    </reaction>
</comment>
<evidence type="ECO:0000256" key="13">
    <source>
        <dbReference type="ARBA" id="ARBA00023136"/>
    </source>
</evidence>
<evidence type="ECO:0000256" key="10">
    <source>
        <dbReference type="ARBA" id="ARBA00022840"/>
    </source>
</evidence>
<feature type="domain" description="Histidine kinase/HSP90-like ATPase" evidence="15">
    <location>
        <begin position="449"/>
        <end position="553"/>
    </location>
</feature>
<dbReference type="SMART" id="SM00387">
    <property type="entry name" value="HATPase_c"/>
    <property type="match status" value="1"/>
</dbReference>
<keyword evidence="4" id="KW-1003">Cell membrane</keyword>
<dbReference type="Pfam" id="PF01590">
    <property type="entry name" value="GAF"/>
    <property type="match status" value="1"/>
</dbReference>
<keyword evidence="9" id="KW-0418">Kinase</keyword>
<dbReference type="InterPro" id="IPR011620">
    <property type="entry name" value="Sig_transdc_His_kinase_LytS_TM"/>
</dbReference>
<dbReference type="Pfam" id="PF06580">
    <property type="entry name" value="His_kinase"/>
    <property type="match status" value="1"/>
</dbReference>
<keyword evidence="7 14" id="KW-0812">Transmembrane</keyword>
<dbReference type="SUPFAM" id="SSF55874">
    <property type="entry name" value="ATPase domain of HSP90 chaperone/DNA topoisomerase II/histidine kinase"/>
    <property type="match status" value="1"/>
</dbReference>
<dbReference type="Pfam" id="PF02518">
    <property type="entry name" value="HATPase_c"/>
    <property type="match status" value="1"/>
</dbReference>
<evidence type="ECO:0000256" key="7">
    <source>
        <dbReference type="ARBA" id="ARBA00022692"/>
    </source>
</evidence>
<sequence length="554" mass="62008">MFELASKLFNTLGYIIAIAFFFCRFKSAKSIFNREKYTKKDTLLLSLVFSGLSILGTYIGVEYRGAIANTRNISIVVGGLLAGPEVAIISSIIAGIHRASIEVSRLTAIPCAIATVLGGIITCFLYKKANASNRSLLGFFAGVLIENFSMLLIILLAQDKVLAIDIVKNLYLPMIFVNGVGVAVIIIITEEILEEKEREAGTQAKLALEIANKTLPFFKKGESLDEICKILLESLKAEIVVITNKESIIASSSKASNLFLKHQEIQSNATKKVLTSGEILIFDRNSGFNDFSYSEEIIRSCIITPLFQDEKVSGTLKIYFKNNEKIAARKKYLAIGLSQLISTQLEISKIENLKAMARDAELKALQNQINPHFLFNALNTTASFVRFNPSRAREIIIDLSTYLRHNLENSTKLVPLKKELEQVKAYINIEKARFQNRFEVIYDFDENLDDVRIPSLTIQPLVENSIKHGILKQRESGIVKITIKKEATKYLISIEDNGIGIDENIISNLNKKIEKNIGLKNVHNRLKLLYGKGLVIERLKKGTKISFYIDQEDA</sequence>